<dbReference type="Proteomes" id="UP001143474">
    <property type="component" value="Unassembled WGS sequence"/>
</dbReference>
<evidence type="ECO:0000256" key="2">
    <source>
        <dbReference type="ARBA" id="ARBA00013365"/>
    </source>
</evidence>
<comment type="function">
    <text evidence="6">SbcCD cleaves DNA hairpin structures. These structures can inhibit DNA replication and are intermediates in certain DNA recombination reactions. The complex acts as a 3'-&gt;5' double strand exonuclease that can open hairpins. It also has a 5' single-strand endonuclease activity.</text>
</comment>
<dbReference type="InterPro" id="IPR050535">
    <property type="entry name" value="DNA_Repair-Maintenance_Comp"/>
</dbReference>
<evidence type="ECO:0000313" key="9">
    <source>
        <dbReference type="Proteomes" id="UP001143474"/>
    </source>
</evidence>
<dbReference type="GO" id="GO:0006260">
    <property type="term" value="P:DNA replication"/>
    <property type="evidence" value="ECO:0007669"/>
    <property type="project" value="UniProtKB-KW"/>
</dbReference>
<sequence>MKFLHTSDWHVGKVLKGHSRLDEQRAVLREIVQVAQEHQVDAVLVASDLYESSAPSADAQQLVVQVLLALRRTGAEVIAIAGNHDHAATFDAYRPLMASAGITLAGSARVAADGGVVEFTARSTREPVIVALLPFLSPRHAVRAAQLVTKTPGEAAAGYGRLVRDLLAALTTGFRDDAVNLVMSHLMAAQGKLGGGERSAQSIAEYWVPDDAFPPDAHYVALGHLHRRQSLPAPCPVHYCGSPIALDFGEQDNPSVVLVVEAEVGALTRVVAEVPIRSGRRLRTVRGTVDELTQRADSFGDDYLRVLLCEPARAGLQQDVRRLLPNTLEVRVDPTFTASADPVNSARPSTPVVGVERGPDELFHEYCVTRKLVDERVEALFARLHDQVTTGNT</sequence>
<comment type="subunit">
    <text evidence="6">Heterodimer of SbcC and SbcD.</text>
</comment>
<keyword evidence="3 6" id="KW-0540">Nuclease</keyword>
<reference evidence="8" key="1">
    <citation type="journal article" date="2014" name="Int. J. Syst. Evol. Microbiol.">
        <title>Complete genome sequence of Corynebacterium casei LMG S-19264T (=DSM 44701T), isolated from a smear-ripened cheese.</title>
        <authorList>
            <consortium name="US DOE Joint Genome Institute (JGI-PGF)"/>
            <person name="Walter F."/>
            <person name="Albersmeier A."/>
            <person name="Kalinowski J."/>
            <person name="Ruckert C."/>
        </authorList>
    </citation>
    <scope>NUCLEOTIDE SEQUENCE</scope>
    <source>
        <strain evidence="8">VKM Ac-2007</strain>
    </source>
</reference>
<keyword evidence="5 6" id="KW-0269">Exonuclease</keyword>
<keyword evidence="6" id="KW-0233">DNA recombination</keyword>
<dbReference type="GO" id="GO:0006310">
    <property type="term" value="P:DNA recombination"/>
    <property type="evidence" value="ECO:0007669"/>
    <property type="project" value="UniProtKB-KW"/>
</dbReference>
<dbReference type="InterPro" id="IPR004593">
    <property type="entry name" value="SbcD"/>
</dbReference>
<dbReference type="CDD" id="cd00840">
    <property type="entry name" value="MPP_Mre11_N"/>
    <property type="match status" value="1"/>
</dbReference>
<keyword evidence="6" id="KW-0255">Endonuclease</keyword>
<proteinExistence type="inferred from homology"/>
<dbReference type="InterPro" id="IPR041796">
    <property type="entry name" value="Mre11_N"/>
</dbReference>
<evidence type="ECO:0000256" key="3">
    <source>
        <dbReference type="ARBA" id="ARBA00022722"/>
    </source>
</evidence>
<dbReference type="GO" id="GO:0004519">
    <property type="term" value="F:endonuclease activity"/>
    <property type="evidence" value="ECO:0007669"/>
    <property type="project" value="UniProtKB-KW"/>
</dbReference>
<dbReference type="InterPro" id="IPR029052">
    <property type="entry name" value="Metallo-depent_PP-like"/>
</dbReference>
<dbReference type="RefSeq" id="WP_271215961.1">
    <property type="nucleotide sequence ID" value="NZ_BAAAVD010000006.1"/>
</dbReference>
<dbReference type="GO" id="GO:0008408">
    <property type="term" value="F:3'-5' exonuclease activity"/>
    <property type="evidence" value="ECO:0007669"/>
    <property type="project" value="InterPro"/>
</dbReference>
<evidence type="ECO:0000256" key="5">
    <source>
        <dbReference type="ARBA" id="ARBA00022839"/>
    </source>
</evidence>
<dbReference type="EMBL" id="BSEV01000001">
    <property type="protein sequence ID" value="GLK07425.1"/>
    <property type="molecule type" value="Genomic_DNA"/>
</dbReference>
<evidence type="ECO:0000256" key="1">
    <source>
        <dbReference type="ARBA" id="ARBA00010555"/>
    </source>
</evidence>
<comment type="similarity">
    <text evidence="1 6">Belongs to the SbcD family.</text>
</comment>
<organism evidence="8 9">
    <name type="scientific">Streptosporangium carneum</name>
    <dbReference type="NCBI Taxonomy" id="47481"/>
    <lineage>
        <taxon>Bacteria</taxon>
        <taxon>Bacillati</taxon>
        <taxon>Actinomycetota</taxon>
        <taxon>Actinomycetes</taxon>
        <taxon>Streptosporangiales</taxon>
        <taxon>Streptosporangiaceae</taxon>
        <taxon>Streptosporangium</taxon>
    </lineage>
</organism>
<evidence type="ECO:0000256" key="6">
    <source>
        <dbReference type="RuleBase" id="RU363069"/>
    </source>
</evidence>
<dbReference type="PANTHER" id="PTHR30337:SF0">
    <property type="entry name" value="NUCLEASE SBCCD SUBUNIT D"/>
    <property type="match status" value="1"/>
</dbReference>
<protein>
    <recommendedName>
        <fullName evidence="2 6">Nuclease SbcCD subunit D</fullName>
    </recommendedName>
</protein>
<dbReference type="SUPFAM" id="SSF56300">
    <property type="entry name" value="Metallo-dependent phosphatases"/>
    <property type="match status" value="1"/>
</dbReference>
<keyword evidence="6" id="KW-0235">DNA replication</keyword>
<keyword evidence="4 6" id="KW-0378">Hydrolase</keyword>
<evidence type="ECO:0000313" key="8">
    <source>
        <dbReference type="EMBL" id="GLK07425.1"/>
    </source>
</evidence>
<accession>A0A9W6HW22</accession>
<keyword evidence="9" id="KW-1185">Reference proteome</keyword>
<feature type="domain" description="Calcineurin-like phosphoesterase" evidence="7">
    <location>
        <begin position="1"/>
        <end position="93"/>
    </location>
</feature>
<name>A0A9W6HW22_9ACTN</name>
<dbReference type="Gene3D" id="3.60.21.10">
    <property type="match status" value="1"/>
</dbReference>
<dbReference type="InterPro" id="IPR004843">
    <property type="entry name" value="Calcineurin-like_PHP"/>
</dbReference>
<reference evidence="8" key="2">
    <citation type="submission" date="2023-01" db="EMBL/GenBank/DDBJ databases">
        <authorList>
            <person name="Sun Q."/>
            <person name="Evtushenko L."/>
        </authorList>
    </citation>
    <scope>NUCLEOTIDE SEQUENCE</scope>
    <source>
        <strain evidence="8">VKM Ac-2007</strain>
    </source>
</reference>
<dbReference type="AlphaFoldDB" id="A0A9W6HW22"/>
<gene>
    <name evidence="8" type="primary">sbcD_1</name>
    <name evidence="6" type="synonym">sbcD</name>
    <name evidence="8" type="ORF">GCM10017600_08300</name>
</gene>
<comment type="caution">
    <text evidence="8">The sequence shown here is derived from an EMBL/GenBank/DDBJ whole genome shotgun (WGS) entry which is preliminary data.</text>
</comment>
<dbReference type="PANTHER" id="PTHR30337">
    <property type="entry name" value="COMPONENT OF ATP-DEPENDENT DSDNA EXONUCLEASE"/>
    <property type="match status" value="1"/>
</dbReference>
<dbReference type="NCBIfam" id="TIGR00619">
    <property type="entry name" value="sbcd"/>
    <property type="match status" value="1"/>
</dbReference>
<evidence type="ECO:0000256" key="4">
    <source>
        <dbReference type="ARBA" id="ARBA00022801"/>
    </source>
</evidence>
<evidence type="ECO:0000259" key="7">
    <source>
        <dbReference type="Pfam" id="PF00149"/>
    </source>
</evidence>
<dbReference type="Pfam" id="PF00149">
    <property type="entry name" value="Metallophos"/>
    <property type="match status" value="1"/>
</dbReference>